<proteinExistence type="predicted"/>
<feature type="transmembrane region" description="Helical" evidence="1">
    <location>
        <begin position="6"/>
        <end position="25"/>
    </location>
</feature>
<dbReference type="InterPro" id="IPR008808">
    <property type="entry name" value="Powdery_mildew-R_dom"/>
</dbReference>
<keyword evidence="1" id="KW-0812">Transmembrane</keyword>
<dbReference type="Pfam" id="PF05659">
    <property type="entry name" value="RPW8"/>
    <property type="match status" value="1"/>
</dbReference>
<accession>A0AAQ3NUB3</accession>
<feature type="domain" description="RPW8" evidence="2">
    <location>
        <begin position="10"/>
        <end position="132"/>
    </location>
</feature>
<protein>
    <recommendedName>
        <fullName evidence="2">RPW8 domain-containing protein</fullName>
    </recommendedName>
</protein>
<organism evidence="3 4">
    <name type="scientific">Vigna mungo</name>
    <name type="common">Black gram</name>
    <name type="synonym">Phaseolus mungo</name>
    <dbReference type="NCBI Taxonomy" id="3915"/>
    <lineage>
        <taxon>Eukaryota</taxon>
        <taxon>Viridiplantae</taxon>
        <taxon>Streptophyta</taxon>
        <taxon>Embryophyta</taxon>
        <taxon>Tracheophyta</taxon>
        <taxon>Spermatophyta</taxon>
        <taxon>Magnoliopsida</taxon>
        <taxon>eudicotyledons</taxon>
        <taxon>Gunneridae</taxon>
        <taxon>Pentapetalae</taxon>
        <taxon>rosids</taxon>
        <taxon>fabids</taxon>
        <taxon>Fabales</taxon>
        <taxon>Fabaceae</taxon>
        <taxon>Papilionoideae</taxon>
        <taxon>50 kb inversion clade</taxon>
        <taxon>NPAAA clade</taxon>
        <taxon>indigoferoid/millettioid clade</taxon>
        <taxon>Phaseoleae</taxon>
        <taxon>Vigna</taxon>
    </lineage>
</organism>
<dbReference type="Proteomes" id="UP001374535">
    <property type="component" value="Chromosome 3"/>
</dbReference>
<evidence type="ECO:0000256" key="1">
    <source>
        <dbReference type="SAM" id="Phobius"/>
    </source>
</evidence>
<keyword evidence="1" id="KW-1133">Transmembrane helix</keyword>
<evidence type="ECO:0000313" key="3">
    <source>
        <dbReference type="EMBL" id="WVZ16365.1"/>
    </source>
</evidence>
<dbReference type="AlphaFoldDB" id="A0AAQ3NUB3"/>
<name>A0AAQ3NUB3_VIGMU</name>
<dbReference type="EMBL" id="CP144698">
    <property type="protein sequence ID" value="WVZ16365.1"/>
    <property type="molecule type" value="Genomic_DNA"/>
</dbReference>
<sequence>MDGTVVVHGVGIALAALVTAIAEAMKNNPSMFKKKKAFDLGNLESTLKSIEPNIRRMERLNNEMGRPKEELEPLIKKIEEGIKLLKQCSNVRWSSKSYMAQLQAFDDSFRKLLRTIVEVQTATDQKEMLHLQHQEGSYTSYSITVCCCFPHFYYFYSLSIIHVFAIKFFHQLYIFQSGSFIANI</sequence>
<keyword evidence="4" id="KW-1185">Reference proteome</keyword>
<evidence type="ECO:0000259" key="2">
    <source>
        <dbReference type="Pfam" id="PF05659"/>
    </source>
</evidence>
<evidence type="ECO:0000313" key="4">
    <source>
        <dbReference type="Proteomes" id="UP001374535"/>
    </source>
</evidence>
<keyword evidence="1" id="KW-0472">Membrane</keyword>
<gene>
    <name evidence="3" type="ORF">V8G54_009347</name>
</gene>
<reference evidence="3 4" key="1">
    <citation type="journal article" date="2023" name="Life. Sci Alliance">
        <title>Evolutionary insights into 3D genome organization and epigenetic landscape of Vigna mungo.</title>
        <authorList>
            <person name="Junaid A."/>
            <person name="Singh B."/>
            <person name="Bhatia S."/>
        </authorList>
    </citation>
    <scope>NUCLEOTIDE SEQUENCE [LARGE SCALE GENOMIC DNA]</scope>
    <source>
        <strain evidence="3">Urdbean</strain>
    </source>
</reference>